<organism evidence="1 2">
    <name type="scientific">Henosepilachna vigintioctopunctata</name>
    <dbReference type="NCBI Taxonomy" id="420089"/>
    <lineage>
        <taxon>Eukaryota</taxon>
        <taxon>Metazoa</taxon>
        <taxon>Ecdysozoa</taxon>
        <taxon>Arthropoda</taxon>
        <taxon>Hexapoda</taxon>
        <taxon>Insecta</taxon>
        <taxon>Pterygota</taxon>
        <taxon>Neoptera</taxon>
        <taxon>Endopterygota</taxon>
        <taxon>Coleoptera</taxon>
        <taxon>Polyphaga</taxon>
        <taxon>Cucujiformia</taxon>
        <taxon>Coccinelloidea</taxon>
        <taxon>Coccinellidae</taxon>
        <taxon>Epilachninae</taxon>
        <taxon>Epilachnini</taxon>
        <taxon>Henosepilachna</taxon>
    </lineage>
</organism>
<dbReference type="SUPFAM" id="SSF57302">
    <property type="entry name" value="Snake toxin-like"/>
    <property type="match status" value="1"/>
</dbReference>
<dbReference type="InterPro" id="IPR045860">
    <property type="entry name" value="Snake_toxin-like_sf"/>
</dbReference>
<dbReference type="AlphaFoldDB" id="A0AAW1V497"/>
<sequence length="108" mass="12162">MCNDKRIGSPDPSKLQCYKCSSEDEASSCRTGSIDNNSVTCGRSDQICLQYYVSTSRRDTWVRECAKPGQCNDLGNKYGQSLEQCDECEDDYCNNVRMSIASNIFSRQ</sequence>
<protein>
    <recommendedName>
        <fullName evidence="3">Protein sleepless</fullName>
    </recommendedName>
</protein>
<name>A0AAW1V497_9CUCU</name>
<keyword evidence="2" id="KW-1185">Reference proteome</keyword>
<dbReference type="Proteomes" id="UP001431783">
    <property type="component" value="Unassembled WGS sequence"/>
</dbReference>
<evidence type="ECO:0000313" key="2">
    <source>
        <dbReference type="Proteomes" id="UP001431783"/>
    </source>
</evidence>
<dbReference type="EMBL" id="JARQZJ010000121">
    <property type="protein sequence ID" value="KAK9888315.1"/>
    <property type="molecule type" value="Genomic_DNA"/>
</dbReference>
<evidence type="ECO:0000313" key="1">
    <source>
        <dbReference type="EMBL" id="KAK9888315.1"/>
    </source>
</evidence>
<reference evidence="1 2" key="1">
    <citation type="submission" date="2023-03" db="EMBL/GenBank/DDBJ databases">
        <title>Genome insight into feeding habits of ladybird beetles.</title>
        <authorList>
            <person name="Li H.-S."/>
            <person name="Huang Y.-H."/>
            <person name="Pang H."/>
        </authorList>
    </citation>
    <scope>NUCLEOTIDE SEQUENCE [LARGE SCALE GENOMIC DNA]</scope>
    <source>
        <strain evidence="1">SYSU_2023b</strain>
        <tissue evidence="1">Whole body</tissue>
    </source>
</reference>
<comment type="caution">
    <text evidence="1">The sequence shown here is derived from an EMBL/GenBank/DDBJ whole genome shotgun (WGS) entry which is preliminary data.</text>
</comment>
<gene>
    <name evidence="1" type="ORF">WA026_000575</name>
</gene>
<accession>A0AAW1V497</accession>
<evidence type="ECO:0008006" key="3">
    <source>
        <dbReference type="Google" id="ProtNLM"/>
    </source>
</evidence>
<proteinExistence type="predicted"/>